<organism evidence="2 3">
    <name type="scientific">Bacillus phage vB_BanS-Tsamsa</name>
    <dbReference type="NCBI Taxonomy" id="1308863"/>
    <lineage>
        <taxon>Viruses</taxon>
        <taxon>Duplodnaviria</taxon>
        <taxon>Heunggongvirae</taxon>
        <taxon>Uroviricota</taxon>
        <taxon>Caudoviricetes</taxon>
        <taxon>Joanripponvirinae</taxon>
        <taxon>Tsamsavirus</taxon>
        <taxon>Tsamsavirus tsamsa</taxon>
    </lineage>
</organism>
<dbReference type="EMBL" id="KC481682">
    <property type="protein sequence ID" value="AGI11962.1"/>
    <property type="molecule type" value="Genomic_DNA"/>
</dbReference>
<dbReference type="KEGG" id="vg:17825264"/>
<protein>
    <submittedName>
        <fullName evidence="2">Uncharacterized protein</fullName>
    </submittedName>
</protein>
<sequence>MMLFLENLFQTIAMGGMFYSAYHAVDWFKKEKFIQSIVNVIGFLTFFWWYQVLEIMA</sequence>
<keyword evidence="1" id="KW-0472">Membrane</keyword>
<proteinExistence type="predicted"/>
<feature type="transmembrane region" description="Helical" evidence="1">
    <location>
        <begin position="33"/>
        <end position="53"/>
    </location>
</feature>
<keyword evidence="1" id="KW-0812">Transmembrane</keyword>
<accession>U5J9J4</accession>
<dbReference type="RefSeq" id="YP_008873376.1">
    <property type="nucleotide sequence ID" value="NC_023007.1"/>
</dbReference>
<dbReference type="Proteomes" id="UP000017661">
    <property type="component" value="Segment"/>
</dbReference>
<evidence type="ECO:0000313" key="3">
    <source>
        <dbReference type="Proteomes" id="UP000017661"/>
    </source>
</evidence>
<dbReference type="GeneID" id="17825264"/>
<evidence type="ECO:0000313" key="2">
    <source>
        <dbReference type="EMBL" id="AGI11962.1"/>
    </source>
</evidence>
<keyword evidence="1" id="KW-1133">Transmembrane helix</keyword>
<keyword evidence="3" id="KW-1185">Reference proteome</keyword>
<name>U5J9J4_9CAUD</name>
<evidence type="ECO:0000256" key="1">
    <source>
        <dbReference type="SAM" id="Phobius"/>
    </source>
</evidence>
<reference evidence="2 3" key="1">
    <citation type="journal article" date="2014" name="PLoS ONE">
        <title>Novel Giant Siphovirus from Bacillus anthracis Features Unusual Genome Characteristics.</title>
        <authorList>
            <person name="Ganz H.H."/>
            <person name="Law C."/>
            <person name="Schmuki M."/>
            <person name="Eichenseher F."/>
            <person name="Calendar R."/>
            <person name="Loessner M.J."/>
            <person name="Getz W.M."/>
            <person name="Korlach J."/>
            <person name="Beyer W."/>
            <person name="Klumpp J."/>
        </authorList>
    </citation>
    <scope>NUCLEOTIDE SEQUENCE [LARGE SCALE GENOMIC DNA]</scope>
</reference>